<dbReference type="Proteomes" id="UP001305414">
    <property type="component" value="Unassembled WGS sequence"/>
</dbReference>
<dbReference type="Gene3D" id="3.30.70.870">
    <property type="entry name" value="Elongation Factor G (Translational Gtpase), domain 3"/>
    <property type="match status" value="1"/>
</dbReference>
<evidence type="ECO:0000313" key="7">
    <source>
        <dbReference type="Proteomes" id="UP001305414"/>
    </source>
</evidence>
<evidence type="ECO:0000256" key="4">
    <source>
        <dbReference type="ARBA" id="ARBA00023134"/>
    </source>
</evidence>
<dbReference type="SUPFAM" id="SSF50447">
    <property type="entry name" value="Translation proteins"/>
    <property type="match status" value="1"/>
</dbReference>
<dbReference type="FunFam" id="3.40.50.300:FF:000514">
    <property type="entry name" value="Ribosome-releasing factor 2, mitochondrial"/>
    <property type="match status" value="1"/>
</dbReference>
<evidence type="ECO:0000256" key="2">
    <source>
        <dbReference type="ARBA" id="ARBA00022917"/>
    </source>
</evidence>
<dbReference type="NCBIfam" id="TIGR00231">
    <property type="entry name" value="small_GTP"/>
    <property type="match status" value="1"/>
</dbReference>
<dbReference type="PANTHER" id="PTHR43261">
    <property type="entry name" value="TRANSLATION ELONGATION FACTOR G-RELATED"/>
    <property type="match status" value="1"/>
</dbReference>
<dbReference type="PRINTS" id="PR00315">
    <property type="entry name" value="ELONGATNFCT"/>
</dbReference>
<dbReference type="EMBL" id="JAWHQM010000042">
    <property type="protein sequence ID" value="KAK5634457.1"/>
    <property type="molecule type" value="Genomic_DNA"/>
</dbReference>
<dbReference type="GO" id="GO:0005759">
    <property type="term" value="C:mitochondrial matrix"/>
    <property type="evidence" value="ECO:0007669"/>
    <property type="project" value="UniProtKB-ARBA"/>
</dbReference>
<dbReference type="InterPro" id="IPR000640">
    <property type="entry name" value="EFG_V-like"/>
</dbReference>
<dbReference type="InterPro" id="IPR027417">
    <property type="entry name" value="P-loop_NTPase"/>
</dbReference>
<keyword evidence="2" id="KW-0648">Protein biosynthesis</keyword>
<evidence type="ECO:0000256" key="1">
    <source>
        <dbReference type="ARBA" id="ARBA00022741"/>
    </source>
</evidence>
<dbReference type="GO" id="GO:0003924">
    <property type="term" value="F:GTPase activity"/>
    <property type="evidence" value="ECO:0007669"/>
    <property type="project" value="InterPro"/>
</dbReference>
<dbReference type="SMART" id="SM00838">
    <property type="entry name" value="EFG_C"/>
    <property type="match status" value="1"/>
</dbReference>
<keyword evidence="4" id="KW-0342">GTP-binding</keyword>
<dbReference type="Pfam" id="PF22042">
    <property type="entry name" value="EF-G_D2"/>
    <property type="match status" value="1"/>
</dbReference>
<dbReference type="CDD" id="cd03713">
    <property type="entry name" value="EFG_mtEFG_C"/>
    <property type="match status" value="1"/>
</dbReference>
<reference evidence="6 7" key="1">
    <citation type="submission" date="2023-10" db="EMBL/GenBank/DDBJ databases">
        <title>Draft genome sequence of Xylaria bambusicola isolate GMP-LS, the root and basal stem rot pathogen of sugarcane in Indonesia.</title>
        <authorList>
            <person name="Selvaraj P."/>
            <person name="Muralishankar V."/>
            <person name="Muruganantham S."/>
            <person name="Sp S."/>
            <person name="Haryani S."/>
            <person name="Lau K.J.X."/>
            <person name="Naqvi N.I."/>
        </authorList>
    </citation>
    <scope>NUCLEOTIDE SEQUENCE [LARGE SCALE GENOMIC DNA]</scope>
    <source>
        <strain evidence="6">GMP-LS</strain>
    </source>
</reference>
<comment type="caution">
    <text evidence="6">The sequence shown here is derived from an EMBL/GenBank/DDBJ whole genome shotgun (WGS) entry which is preliminary data.</text>
</comment>
<sequence>MSLFAAIRGTQAICYRLTPLKAFSSGFIASQSRSRGVATSTSPARPESPTRYIRNIGIIAHVDAGKTTTTEQMLYNSGALRHAGNVDHGDTVTDFLPMERQRGITIQSAAITFNWPKPGAHDSNQQPHIINLIDTPGHVDFRFEVERCMPILDGAVCVIDGVEGVEAHTERVWSSAREFKIPRLIFVNKLDREGASYKKSIQDIGLKLNGMPLVCQIPWREDDTMKGVVDVITGRVVSLAGTTDSLEQLSEIAVDSFIKDEIERARERLIELLCERDDELLELWTDHGKDLPSEAIKKSIRRVLSSGDGSLIPVFAGSSLKNIGVVSLLNAVNDYLPSPLDRPELEVRNGEETQPLSQILKPSRISKEHKQPHVEALASVFKVVDDSRRDMLTWVRVYHGILKKNTPLWNANLQCFERPLNIMQISASQTVEVPYLAPGQIGALTGLKTARTGDTLMVMTTNKAPPPELSHVQVRPPEIPPAVAFIVLDATSLTGAKILETALENASREDPSLRWSKDEKTEQYTLSGMGTLHLEIARDRLENHYKAEAIWGKIVVDYKESLSMQTPPTRAIFDRTVAGNTGTAAFLLYERDGNFIRVEFPGKNHPFDVDMTRQHLVNGAIAALARGPRRGSPIYKCLVTLTYDSATDYFGTVSGAHLSSAAKKAVKDALATAQQQNSITILEPVMSVTIICPESAAGAIQHDLHSARGGQVLEVRDLQDTSANNAATGDAEININDIYAPPDSYEFQKSLRETRKGRLRMLQITAQVPLAEVLDYDGVLRSKTSGHHSLTMALDTFERVTGPREKALL</sequence>
<proteinExistence type="predicted"/>
<dbReference type="SUPFAM" id="SSF54980">
    <property type="entry name" value="EF-G C-terminal domain-like"/>
    <property type="match status" value="2"/>
</dbReference>
<dbReference type="AlphaFoldDB" id="A0AAN7Z8D0"/>
<name>A0AAN7Z8D0_9PEZI</name>
<dbReference type="PROSITE" id="PS51722">
    <property type="entry name" value="G_TR_2"/>
    <property type="match status" value="1"/>
</dbReference>
<dbReference type="Pfam" id="PF14492">
    <property type="entry name" value="EFG_III"/>
    <property type="match status" value="1"/>
</dbReference>
<evidence type="ECO:0000313" key="6">
    <source>
        <dbReference type="EMBL" id="KAK5634457.1"/>
    </source>
</evidence>
<dbReference type="InterPro" id="IPR035647">
    <property type="entry name" value="EFG_III/V"/>
</dbReference>
<keyword evidence="3" id="KW-0496">Mitochondrion</keyword>
<dbReference type="InterPro" id="IPR000795">
    <property type="entry name" value="T_Tr_GTP-bd_dom"/>
</dbReference>
<dbReference type="Gene3D" id="3.30.70.240">
    <property type="match status" value="1"/>
</dbReference>
<dbReference type="InterPro" id="IPR041095">
    <property type="entry name" value="EFG_II"/>
</dbReference>
<dbReference type="InterPro" id="IPR053905">
    <property type="entry name" value="EF-G-like_DII"/>
</dbReference>
<accession>A0AAN7Z8D0</accession>
<dbReference type="PROSITE" id="PS00301">
    <property type="entry name" value="G_TR_1"/>
    <property type="match status" value="1"/>
</dbReference>
<dbReference type="Gene3D" id="2.40.30.10">
    <property type="entry name" value="Translation factors"/>
    <property type="match status" value="1"/>
</dbReference>
<evidence type="ECO:0000256" key="3">
    <source>
        <dbReference type="ARBA" id="ARBA00023128"/>
    </source>
</evidence>
<dbReference type="GO" id="GO:0005525">
    <property type="term" value="F:GTP binding"/>
    <property type="evidence" value="ECO:0007669"/>
    <property type="project" value="UniProtKB-KW"/>
</dbReference>
<dbReference type="SUPFAM" id="SSF52540">
    <property type="entry name" value="P-loop containing nucleoside triphosphate hydrolases"/>
    <property type="match status" value="1"/>
</dbReference>
<protein>
    <recommendedName>
        <fullName evidence="5">Tr-type G domain-containing protein</fullName>
    </recommendedName>
</protein>
<dbReference type="InterPro" id="IPR009000">
    <property type="entry name" value="Transl_B-barrel_sf"/>
</dbReference>
<dbReference type="InterPro" id="IPR031157">
    <property type="entry name" value="G_TR_CS"/>
</dbReference>
<dbReference type="InterPro" id="IPR005225">
    <property type="entry name" value="Small_GTP-bd"/>
</dbReference>
<dbReference type="PANTHER" id="PTHR43261:SF1">
    <property type="entry name" value="RIBOSOME-RELEASING FACTOR 2, MITOCHONDRIAL"/>
    <property type="match status" value="1"/>
</dbReference>
<organism evidence="6 7">
    <name type="scientific">Xylaria bambusicola</name>
    <dbReference type="NCBI Taxonomy" id="326684"/>
    <lineage>
        <taxon>Eukaryota</taxon>
        <taxon>Fungi</taxon>
        <taxon>Dikarya</taxon>
        <taxon>Ascomycota</taxon>
        <taxon>Pezizomycotina</taxon>
        <taxon>Sordariomycetes</taxon>
        <taxon>Xylariomycetidae</taxon>
        <taxon>Xylariales</taxon>
        <taxon>Xylariaceae</taxon>
        <taxon>Xylaria</taxon>
    </lineage>
</organism>
<gene>
    <name evidence="6" type="ORF">RRF57_010170</name>
</gene>
<dbReference type="Pfam" id="PF00009">
    <property type="entry name" value="GTP_EFTU"/>
    <property type="match status" value="1"/>
</dbReference>
<dbReference type="GO" id="GO:0032790">
    <property type="term" value="P:ribosome disassembly"/>
    <property type="evidence" value="ECO:0007669"/>
    <property type="project" value="TreeGrafter"/>
</dbReference>
<keyword evidence="1" id="KW-0547">Nucleotide-binding</keyword>
<evidence type="ECO:0000259" key="5">
    <source>
        <dbReference type="PROSITE" id="PS51722"/>
    </source>
</evidence>
<dbReference type="InterPro" id="IPR035649">
    <property type="entry name" value="EFG_V"/>
</dbReference>
<keyword evidence="7" id="KW-1185">Reference proteome</keyword>
<dbReference type="Gene3D" id="3.40.50.300">
    <property type="entry name" value="P-loop containing nucleotide triphosphate hydrolases"/>
    <property type="match status" value="1"/>
</dbReference>
<feature type="domain" description="Tr-type G" evidence="5">
    <location>
        <begin position="51"/>
        <end position="340"/>
    </location>
</feature>
<dbReference type="GO" id="GO:0032543">
    <property type="term" value="P:mitochondrial translation"/>
    <property type="evidence" value="ECO:0007669"/>
    <property type="project" value="TreeGrafter"/>
</dbReference>